<keyword evidence="2 4" id="KW-0863">Zinc-finger</keyword>
<dbReference type="InterPro" id="IPR006564">
    <property type="entry name" value="Znf_PMZ"/>
</dbReference>
<dbReference type="AlphaFoldDB" id="A0AAP0H4N4"/>
<dbReference type="EMBL" id="JBCNJP010000011">
    <property type="protein sequence ID" value="KAK9071532.1"/>
    <property type="molecule type" value="Genomic_DNA"/>
</dbReference>
<keyword evidence="3" id="KW-0862">Zinc</keyword>
<dbReference type="PANTHER" id="PTHR47718:SF12">
    <property type="entry name" value="PROTEIN FAR1-RELATED SEQUENCE"/>
    <property type="match status" value="1"/>
</dbReference>
<evidence type="ECO:0000256" key="4">
    <source>
        <dbReference type="PROSITE-ProRule" id="PRU00325"/>
    </source>
</evidence>
<evidence type="ECO:0000256" key="5">
    <source>
        <dbReference type="SAM" id="MobiDB-lite"/>
    </source>
</evidence>
<dbReference type="Pfam" id="PF03101">
    <property type="entry name" value="FAR1"/>
    <property type="match status" value="1"/>
</dbReference>
<feature type="compositionally biased region" description="Basic and acidic residues" evidence="5">
    <location>
        <begin position="43"/>
        <end position="53"/>
    </location>
</feature>
<accession>A0AAP0H4N4</accession>
<protein>
    <recommendedName>
        <fullName evidence="6">SWIM-type domain-containing protein</fullName>
    </recommendedName>
</protein>
<dbReference type="InterPro" id="IPR007527">
    <property type="entry name" value="Znf_SWIM"/>
</dbReference>
<feature type="compositionally biased region" description="Acidic residues" evidence="5">
    <location>
        <begin position="54"/>
        <end position="65"/>
    </location>
</feature>
<reference evidence="7 8" key="1">
    <citation type="submission" date="2024-04" db="EMBL/GenBank/DDBJ databases">
        <title>The reference genome of an endangered Asteraceae, Deinandra increscens subsp. villosa, native to the Central Coast of California.</title>
        <authorList>
            <person name="Guilliams M."/>
            <person name="Hasenstab-Lehman K."/>
            <person name="Meyer R."/>
            <person name="Mcevoy S."/>
        </authorList>
    </citation>
    <scope>NUCLEOTIDE SEQUENCE [LARGE SCALE GENOMIC DNA]</scope>
    <source>
        <tissue evidence="7">Leaf</tissue>
    </source>
</reference>
<proteinExistence type="predicted"/>
<keyword evidence="8" id="KW-1185">Reference proteome</keyword>
<evidence type="ECO:0000313" key="7">
    <source>
        <dbReference type="EMBL" id="KAK9071532.1"/>
    </source>
</evidence>
<feature type="region of interest" description="Disordered" evidence="5">
    <location>
        <begin position="22"/>
        <end position="66"/>
    </location>
</feature>
<dbReference type="SMART" id="SM00575">
    <property type="entry name" value="ZnF_PMZ"/>
    <property type="match status" value="1"/>
</dbReference>
<evidence type="ECO:0000256" key="2">
    <source>
        <dbReference type="ARBA" id="ARBA00022771"/>
    </source>
</evidence>
<keyword evidence="1" id="KW-0479">Metal-binding</keyword>
<evidence type="ECO:0000256" key="1">
    <source>
        <dbReference type="ARBA" id="ARBA00022723"/>
    </source>
</evidence>
<comment type="caution">
    <text evidence="7">The sequence shown here is derived from an EMBL/GenBank/DDBJ whole genome shotgun (WGS) entry which is preliminary data.</text>
</comment>
<evidence type="ECO:0000256" key="3">
    <source>
        <dbReference type="ARBA" id="ARBA00022833"/>
    </source>
</evidence>
<feature type="compositionally biased region" description="Polar residues" evidence="5">
    <location>
        <begin position="584"/>
        <end position="599"/>
    </location>
</feature>
<feature type="region of interest" description="Disordered" evidence="5">
    <location>
        <begin position="577"/>
        <end position="599"/>
    </location>
</feature>
<dbReference type="Proteomes" id="UP001408789">
    <property type="component" value="Unassembled WGS sequence"/>
</dbReference>
<evidence type="ECO:0000259" key="6">
    <source>
        <dbReference type="PROSITE" id="PS50966"/>
    </source>
</evidence>
<name>A0AAP0H4N4_9ASTR</name>
<dbReference type="PROSITE" id="PS50966">
    <property type="entry name" value="ZF_SWIM"/>
    <property type="match status" value="1"/>
</dbReference>
<dbReference type="GO" id="GO:0008270">
    <property type="term" value="F:zinc ion binding"/>
    <property type="evidence" value="ECO:0007669"/>
    <property type="project" value="UniProtKB-KW"/>
</dbReference>
<dbReference type="InterPro" id="IPR004330">
    <property type="entry name" value="FAR1_DNA_bnd_dom"/>
</dbReference>
<evidence type="ECO:0000313" key="8">
    <source>
        <dbReference type="Proteomes" id="UP001408789"/>
    </source>
</evidence>
<dbReference type="PANTHER" id="PTHR47718">
    <property type="entry name" value="OS01G0519700 PROTEIN"/>
    <property type="match status" value="1"/>
</dbReference>
<dbReference type="Pfam" id="PF04434">
    <property type="entry name" value="SWIM"/>
    <property type="match status" value="1"/>
</dbReference>
<feature type="domain" description="SWIM-type" evidence="6">
    <location>
        <begin position="387"/>
        <end position="423"/>
    </location>
</feature>
<gene>
    <name evidence="7" type="ORF">SSX86_010101</name>
</gene>
<sequence>MKYSECCYCELQIGGTVLARGEDAEGHRNASNRKGKLNQGDEENVRNNSKGDDGDTNETASDDTSDVFVSPNGTSLWVPNVAGDLIPIVGAVFRNLDDAYVMYQSYALASGFTVRVGQQKKYNRVVTHKYFRCNRSGKPQPKTKFDASTECRQSTFICNNCKAHICFKFSKQTSCLSVLKFVEGHNHSLVEGFNKDLTKICRKLPFVTKKYIHDMSQNRIGAVKAHRLMVSMKGGHHNVNGTPMDFKKFSKATRMYIGDRDTQLVINRLQERLKSLPNFYFDYLVDEGKLRSIFWADEISKVNYEAFGDVLAFDATYQTNKYNMIFIPFTSVDNHRHYVTFGAGLIFSCVTSVASIPPSIVHVAHHEETTIKNFSQVNPDNGLLSTYEVKYDTVEKMAECSCRCFSRIGYLCRHVFCAFQVNRLNQIPQTYISKRWTKNALPRSIYRVENRYGVYTSVESGLRREVLELMNDCVDDLRAGKVGLENLVEKMRELKRCIRGDLGQSTIVDNSNEGVVQEFVGQEMNVEVSVNNPGEIRTKGCGKRRRVSGLGEKVREKPLKNRRLIQEQKHCNQLNYGRLPRASSDLSQQSARNWRPSSDSTIKYSLEPITSTIKHRQNMIGKMSLLIWGNDNFKRTEMEMCDDERK</sequence>
<organism evidence="7 8">
    <name type="scientific">Deinandra increscens subsp. villosa</name>
    <dbReference type="NCBI Taxonomy" id="3103831"/>
    <lineage>
        <taxon>Eukaryota</taxon>
        <taxon>Viridiplantae</taxon>
        <taxon>Streptophyta</taxon>
        <taxon>Embryophyta</taxon>
        <taxon>Tracheophyta</taxon>
        <taxon>Spermatophyta</taxon>
        <taxon>Magnoliopsida</taxon>
        <taxon>eudicotyledons</taxon>
        <taxon>Gunneridae</taxon>
        <taxon>Pentapetalae</taxon>
        <taxon>asterids</taxon>
        <taxon>campanulids</taxon>
        <taxon>Asterales</taxon>
        <taxon>Asteraceae</taxon>
        <taxon>Asteroideae</taxon>
        <taxon>Heliantheae alliance</taxon>
        <taxon>Madieae</taxon>
        <taxon>Madiinae</taxon>
        <taxon>Deinandra</taxon>
    </lineage>
</organism>